<keyword evidence="2" id="KW-1185">Reference proteome</keyword>
<organism evidence="1 2">
    <name type="scientific">Phycomyces blakesleeanus</name>
    <dbReference type="NCBI Taxonomy" id="4837"/>
    <lineage>
        <taxon>Eukaryota</taxon>
        <taxon>Fungi</taxon>
        <taxon>Fungi incertae sedis</taxon>
        <taxon>Mucoromycota</taxon>
        <taxon>Mucoromycotina</taxon>
        <taxon>Mucoromycetes</taxon>
        <taxon>Mucorales</taxon>
        <taxon>Phycomycetaceae</taxon>
        <taxon>Phycomyces</taxon>
    </lineage>
</organism>
<comment type="caution">
    <text evidence="1">The sequence shown here is derived from an EMBL/GenBank/DDBJ whole genome shotgun (WGS) entry which is preliminary data.</text>
</comment>
<evidence type="ECO:0000313" key="1">
    <source>
        <dbReference type="EMBL" id="KAL0091430.1"/>
    </source>
</evidence>
<protein>
    <submittedName>
        <fullName evidence="1">Uncharacterized protein</fullName>
    </submittedName>
</protein>
<name>A0ABR3B6C7_PHYBL</name>
<dbReference type="Proteomes" id="UP001448207">
    <property type="component" value="Unassembled WGS sequence"/>
</dbReference>
<reference evidence="1 2" key="1">
    <citation type="submission" date="2024-04" db="EMBL/GenBank/DDBJ databases">
        <title>Symmetric and asymmetric DNA N6-adenine methylation regulates different biological responses in Mucorales.</title>
        <authorList>
            <consortium name="Lawrence Berkeley National Laboratory"/>
            <person name="Lax C."/>
            <person name="Mondo S.J."/>
            <person name="Osorio-Concepcion M."/>
            <person name="Muszewska A."/>
            <person name="Corrochano-Luque M."/>
            <person name="Gutierrez G."/>
            <person name="Riley R."/>
            <person name="Lipzen A."/>
            <person name="Guo J."/>
            <person name="Hundley H."/>
            <person name="Amirebrahimi M."/>
            <person name="Ng V."/>
            <person name="Lorenzo-Gutierrez D."/>
            <person name="Binder U."/>
            <person name="Yang J."/>
            <person name="Song Y."/>
            <person name="Canovas D."/>
            <person name="Navarro E."/>
            <person name="Freitag M."/>
            <person name="Gabaldon T."/>
            <person name="Grigoriev I.V."/>
            <person name="Corrochano L.M."/>
            <person name="Nicolas F.E."/>
            <person name="Garre V."/>
        </authorList>
    </citation>
    <scope>NUCLEOTIDE SEQUENCE [LARGE SCALE GENOMIC DNA]</scope>
    <source>
        <strain evidence="1 2">L51</strain>
    </source>
</reference>
<accession>A0ABR3B6C7</accession>
<evidence type="ECO:0000313" key="2">
    <source>
        <dbReference type="Proteomes" id="UP001448207"/>
    </source>
</evidence>
<dbReference type="EMBL" id="JBCLYO010000003">
    <property type="protein sequence ID" value="KAL0091430.1"/>
    <property type="molecule type" value="Genomic_DNA"/>
</dbReference>
<proteinExistence type="predicted"/>
<sequence length="115" mass="12994">MQATLVTAIEIVHFQNIQTHAANAIQFNKLCKAPDFHVGQEVLVFTRQLSRPGRSRKLSRAWKGPYEIEAISHDQYSLRPSPTSNHCALNQVHAQRIKAYHRLEVPVLAIGDISL</sequence>
<gene>
    <name evidence="1" type="ORF">J3Q64DRAFT_1695586</name>
</gene>